<dbReference type="OrthoDB" id="9812295at2"/>
<comment type="caution">
    <text evidence="2">The sequence shown here is derived from an EMBL/GenBank/DDBJ whole genome shotgun (WGS) entry which is preliminary data.</text>
</comment>
<organism evidence="2 3">
    <name type="scientific">Saccharothrix saharensis</name>
    <dbReference type="NCBI Taxonomy" id="571190"/>
    <lineage>
        <taxon>Bacteria</taxon>
        <taxon>Bacillati</taxon>
        <taxon>Actinomycetota</taxon>
        <taxon>Actinomycetes</taxon>
        <taxon>Pseudonocardiales</taxon>
        <taxon>Pseudonocardiaceae</taxon>
        <taxon>Saccharothrix</taxon>
    </lineage>
</organism>
<keyword evidence="3" id="KW-1185">Reference proteome</keyword>
<dbReference type="RefSeq" id="WP_141974826.1">
    <property type="nucleotide sequence ID" value="NZ_VFPP01000001.1"/>
</dbReference>
<dbReference type="InterPro" id="IPR032710">
    <property type="entry name" value="NTF2-like_dom_sf"/>
</dbReference>
<dbReference type="Proteomes" id="UP000316628">
    <property type="component" value="Unassembled WGS sequence"/>
</dbReference>
<accession>A0A543J5C0</accession>
<gene>
    <name evidence="2" type="ORF">FHX81_0270</name>
</gene>
<reference evidence="2 3" key="1">
    <citation type="submission" date="2019-06" db="EMBL/GenBank/DDBJ databases">
        <title>Sequencing the genomes of 1000 actinobacteria strains.</title>
        <authorList>
            <person name="Klenk H.-P."/>
        </authorList>
    </citation>
    <scope>NUCLEOTIDE SEQUENCE [LARGE SCALE GENOMIC DNA]</scope>
    <source>
        <strain evidence="2 3">DSM 45456</strain>
    </source>
</reference>
<dbReference type="InterPro" id="IPR037401">
    <property type="entry name" value="SnoaL-like"/>
</dbReference>
<dbReference type="SUPFAM" id="SSF54427">
    <property type="entry name" value="NTF2-like"/>
    <property type="match status" value="1"/>
</dbReference>
<proteinExistence type="predicted"/>
<protein>
    <submittedName>
        <fullName evidence="2">Ketosteroid isomerase-like protein</fullName>
    </submittedName>
</protein>
<feature type="domain" description="SnoaL-like" evidence="1">
    <location>
        <begin position="7"/>
        <end position="130"/>
    </location>
</feature>
<name>A0A543J5C0_9PSEU</name>
<evidence type="ECO:0000259" key="1">
    <source>
        <dbReference type="Pfam" id="PF13474"/>
    </source>
</evidence>
<evidence type="ECO:0000313" key="2">
    <source>
        <dbReference type="EMBL" id="TQM78021.1"/>
    </source>
</evidence>
<dbReference type="Gene3D" id="3.10.450.50">
    <property type="match status" value="1"/>
</dbReference>
<dbReference type="GO" id="GO:0016853">
    <property type="term" value="F:isomerase activity"/>
    <property type="evidence" value="ECO:0007669"/>
    <property type="project" value="UniProtKB-KW"/>
</dbReference>
<keyword evidence="2" id="KW-0413">Isomerase</keyword>
<evidence type="ECO:0000313" key="3">
    <source>
        <dbReference type="Proteomes" id="UP000316628"/>
    </source>
</evidence>
<sequence length="144" mass="15852">MSESDDIRDLLDQRAAAMRSGDADRLVADYLPDAVTFTLAPPLKHTAPEVGDPEGMREWFAGFDSAVDYEVRDLHVTVEGDLAFGHSLNRVSAVPRGHGEAFDLWFRATVCLRRVGGAWRIAHEHTSTPFHMDGSFSAALDLTP</sequence>
<dbReference type="EMBL" id="VFPP01000001">
    <property type="protein sequence ID" value="TQM78021.1"/>
    <property type="molecule type" value="Genomic_DNA"/>
</dbReference>
<dbReference type="Pfam" id="PF13474">
    <property type="entry name" value="SnoaL_3"/>
    <property type="match status" value="1"/>
</dbReference>
<dbReference type="AlphaFoldDB" id="A0A543J5C0"/>